<comment type="similarity">
    <text evidence="9">Belongs to the bacterial CoaD family.</text>
</comment>
<evidence type="ECO:0000313" key="11">
    <source>
        <dbReference type="EMBL" id="VTQ90081.1"/>
    </source>
</evidence>
<comment type="function">
    <text evidence="9">Reversibly transfers an adenylyl group from ATP to 4'-phosphopantetheine, yielding dephospho-CoA (dPCoA) and pyrophosphate.</text>
</comment>
<sequence>MKRAAVYAGSFDPITNGHLDIIDRASRVFDQLIVGVLINPDKKGLFSIEERVELINKVIKSYNNVKVESFEGLLVDFMDKHDASVIVKGLRAVSDFEYEFQMAMMNNKLDNTKETIFMATSPQYSYLSSSAVKQVAKFGGCIRDLVPNELNDIIIKKVIENK</sequence>
<evidence type="ECO:0000256" key="8">
    <source>
        <dbReference type="ARBA" id="ARBA00029346"/>
    </source>
</evidence>
<dbReference type="InterPro" id="IPR001980">
    <property type="entry name" value="PPAT"/>
</dbReference>
<feature type="binding site" evidence="9">
    <location>
        <position position="10"/>
    </location>
    <ligand>
        <name>substrate</name>
    </ligand>
</feature>
<comment type="subcellular location">
    <subcellularLocation>
        <location evidence="9">Cytoplasm</location>
    </subcellularLocation>
</comment>
<dbReference type="CDD" id="cd02163">
    <property type="entry name" value="PPAT"/>
    <property type="match status" value="1"/>
</dbReference>
<dbReference type="NCBIfam" id="TIGR00125">
    <property type="entry name" value="cyt_tran_rel"/>
    <property type="match status" value="1"/>
</dbReference>
<dbReference type="OrthoDB" id="9806661at2"/>
<dbReference type="UniPathway" id="UPA00241">
    <property type="reaction ID" value="UER00355"/>
</dbReference>
<feature type="domain" description="Cytidyltransferase-like" evidence="10">
    <location>
        <begin position="6"/>
        <end position="134"/>
    </location>
</feature>
<keyword evidence="5 9" id="KW-0067">ATP-binding</keyword>
<dbReference type="GO" id="GO:0005524">
    <property type="term" value="F:ATP binding"/>
    <property type="evidence" value="ECO:0007669"/>
    <property type="project" value="UniProtKB-KW"/>
</dbReference>
<dbReference type="GO" id="GO:0015937">
    <property type="term" value="P:coenzyme A biosynthetic process"/>
    <property type="evidence" value="ECO:0007669"/>
    <property type="project" value="UniProtKB-UniRule"/>
</dbReference>
<keyword evidence="1 9" id="KW-0963">Cytoplasm</keyword>
<dbReference type="SUPFAM" id="SSF52374">
    <property type="entry name" value="Nucleotidylyl transferase"/>
    <property type="match status" value="1"/>
</dbReference>
<keyword evidence="4 9" id="KW-0547">Nucleotide-binding</keyword>
<dbReference type="PANTHER" id="PTHR21342:SF1">
    <property type="entry name" value="PHOSPHOPANTETHEINE ADENYLYLTRANSFERASE"/>
    <property type="match status" value="1"/>
</dbReference>
<dbReference type="Gene3D" id="3.40.50.620">
    <property type="entry name" value="HUPs"/>
    <property type="match status" value="1"/>
</dbReference>
<dbReference type="PRINTS" id="PR01020">
    <property type="entry name" value="LPSBIOSNTHSS"/>
</dbReference>
<reference evidence="11 12" key="1">
    <citation type="submission" date="2019-05" db="EMBL/GenBank/DDBJ databases">
        <authorList>
            <consortium name="Pathogen Informatics"/>
        </authorList>
    </citation>
    <scope>NUCLEOTIDE SEQUENCE [LARGE SCALE GENOMIC DNA]</scope>
    <source>
        <strain evidence="11 12">NCTC503</strain>
    </source>
</reference>
<organism evidence="11 12">
    <name type="scientific">Hathewaya histolytica</name>
    <name type="common">Clostridium histolyticum</name>
    <dbReference type="NCBI Taxonomy" id="1498"/>
    <lineage>
        <taxon>Bacteria</taxon>
        <taxon>Bacillati</taxon>
        <taxon>Bacillota</taxon>
        <taxon>Clostridia</taxon>
        <taxon>Eubacteriales</taxon>
        <taxon>Clostridiaceae</taxon>
        <taxon>Hathewaya</taxon>
    </lineage>
</organism>
<name>A0A4U9RG55_HATHI</name>
<feature type="binding site" evidence="9">
    <location>
        <position position="74"/>
    </location>
    <ligand>
        <name>substrate</name>
    </ligand>
</feature>
<dbReference type="EMBL" id="LR590481">
    <property type="protein sequence ID" value="VTQ90081.1"/>
    <property type="molecule type" value="Genomic_DNA"/>
</dbReference>
<feature type="binding site" evidence="9">
    <location>
        <position position="88"/>
    </location>
    <ligand>
        <name>substrate</name>
    </ligand>
</feature>
<keyword evidence="2 9" id="KW-0808">Transferase</keyword>
<dbReference type="NCBIfam" id="TIGR01510">
    <property type="entry name" value="coaD_prev_kdtB"/>
    <property type="match status" value="1"/>
</dbReference>
<feature type="site" description="Transition state stabilizer" evidence="9">
    <location>
        <position position="18"/>
    </location>
</feature>
<feature type="binding site" evidence="9">
    <location>
        <position position="99"/>
    </location>
    <ligand>
        <name>ATP</name>
        <dbReference type="ChEBI" id="CHEBI:30616"/>
    </ligand>
</feature>
<dbReference type="PANTHER" id="PTHR21342">
    <property type="entry name" value="PHOSPHOPANTETHEINE ADENYLYLTRANSFERASE"/>
    <property type="match status" value="1"/>
</dbReference>
<feature type="binding site" evidence="9">
    <location>
        <position position="18"/>
    </location>
    <ligand>
        <name>ATP</name>
        <dbReference type="ChEBI" id="CHEBI:30616"/>
    </ligand>
</feature>
<feature type="binding site" evidence="9">
    <location>
        <begin position="10"/>
        <end position="11"/>
    </location>
    <ligand>
        <name>ATP</name>
        <dbReference type="ChEBI" id="CHEBI:30616"/>
    </ligand>
</feature>
<dbReference type="KEGG" id="hhw:NCTC503_01531"/>
<evidence type="ECO:0000256" key="1">
    <source>
        <dbReference type="ARBA" id="ARBA00022490"/>
    </source>
</evidence>
<evidence type="ECO:0000256" key="9">
    <source>
        <dbReference type="HAMAP-Rule" id="MF_00151"/>
    </source>
</evidence>
<comment type="pathway">
    <text evidence="9">Cofactor biosynthesis; coenzyme A biosynthesis; CoA from (R)-pantothenate: step 4/5.</text>
</comment>
<dbReference type="GO" id="GO:0005737">
    <property type="term" value="C:cytoplasm"/>
    <property type="evidence" value="ECO:0007669"/>
    <property type="project" value="UniProtKB-SubCell"/>
</dbReference>
<feature type="binding site" evidence="9">
    <location>
        <position position="42"/>
    </location>
    <ligand>
        <name>substrate</name>
    </ligand>
</feature>
<evidence type="ECO:0000256" key="5">
    <source>
        <dbReference type="ARBA" id="ARBA00022840"/>
    </source>
</evidence>
<evidence type="ECO:0000259" key="10">
    <source>
        <dbReference type="Pfam" id="PF01467"/>
    </source>
</evidence>
<evidence type="ECO:0000256" key="2">
    <source>
        <dbReference type="ARBA" id="ARBA00022679"/>
    </source>
</evidence>
<dbReference type="InterPro" id="IPR014729">
    <property type="entry name" value="Rossmann-like_a/b/a_fold"/>
</dbReference>
<evidence type="ECO:0000256" key="3">
    <source>
        <dbReference type="ARBA" id="ARBA00022695"/>
    </source>
</evidence>
<accession>A0A4U9RG55</accession>
<feature type="binding site" evidence="9">
    <location>
        <begin position="89"/>
        <end position="91"/>
    </location>
    <ligand>
        <name>ATP</name>
        <dbReference type="ChEBI" id="CHEBI:30616"/>
    </ligand>
</feature>
<keyword evidence="6 9" id="KW-0460">Magnesium</keyword>
<proteinExistence type="inferred from homology"/>
<feature type="binding site" evidence="9">
    <location>
        <begin position="124"/>
        <end position="130"/>
    </location>
    <ligand>
        <name>ATP</name>
        <dbReference type="ChEBI" id="CHEBI:30616"/>
    </ligand>
</feature>
<gene>
    <name evidence="9 11" type="primary">coaD</name>
    <name evidence="11" type="ORF">NCTC503_01531</name>
</gene>
<comment type="cofactor">
    <cofactor evidence="9">
        <name>Mg(2+)</name>
        <dbReference type="ChEBI" id="CHEBI:18420"/>
    </cofactor>
</comment>
<keyword evidence="12" id="KW-1185">Reference proteome</keyword>
<dbReference type="AlphaFoldDB" id="A0A4U9RG55"/>
<keyword evidence="3 9" id="KW-0548">Nucleotidyltransferase</keyword>
<comment type="subunit">
    <text evidence="9">Homohexamer.</text>
</comment>
<dbReference type="InterPro" id="IPR004821">
    <property type="entry name" value="Cyt_trans-like"/>
</dbReference>
<comment type="catalytic activity">
    <reaction evidence="8 9">
        <text>(R)-4'-phosphopantetheine + ATP + H(+) = 3'-dephospho-CoA + diphosphate</text>
        <dbReference type="Rhea" id="RHEA:19801"/>
        <dbReference type="ChEBI" id="CHEBI:15378"/>
        <dbReference type="ChEBI" id="CHEBI:30616"/>
        <dbReference type="ChEBI" id="CHEBI:33019"/>
        <dbReference type="ChEBI" id="CHEBI:57328"/>
        <dbReference type="ChEBI" id="CHEBI:61723"/>
        <dbReference type="EC" id="2.7.7.3"/>
    </reaction>
</comment>
<keyword evidence="7 9" id="KW-0173">Coenzyme A biosynthesis</keyword>
<evidence type="ECO:0000256" key="7">
    <source>
        <dbReference type="ARBA" id="ARBA00022993"/>
    </source>
</evidence>
<protein>
    <recommendedName>
        <fullName evidence="9">Phosphopantetheine adenylyltransferase</fullName>
        <ecNumber evidence="9">2.7.7.3</ecNumber>
    </recommendedName>
    <alternativeName>
        <fullName evidence="9">Dephospho-CoA pyrophosphorylase</fullName>
    </alternativeName>
    <alternativeName>
        <fullName evidence="9">Pantetheine-phosphate adenylyltransferase</fullName>
        <shortName evidence="9">PPAT</shortName>
    </alternativeName>
</protein>
<evidence type="ECO:0000256" key="4">
    <source>
        <dbReference type="ARBA" id="ARBA00022741"/>
    </source>
</evidence>
<evidence type="ECO:0000256" key="6">
    <source>
        <dbReference type="ARBA" id="ARBA00022842"/>
    </source>
</evidence>
<dbReference type="GO" id="GO:0004595">
    <property type="term" value="F:pantetheine-phosphate adenylyltransferase activity"/>
    <property type="evidence" value="ECO:0007669"/>
    <property type="project" value="UniProtKB-UniRule"/>
</dbReference>
<dbReference type="HAMAP" id="MF_00151">
    <property type="entry name" value="PPAT_bact"/>
    <property type="match status" value="1"/>
</dbReference>
<dbReference type="Pfam" id="PF01467">
    <property type="entry name" value="CTP_transf_like"/>
    <property type="match status" value="1"/>
</dbReference>
<dbReference type="EC" id="2.7.7.3" evidence="9"/>
<dbReference type="RefSeq" id="WP_138210179.1">
    <property type="nucleotide sequence ID" value="NZ_CBCRUQ010000014.1"/>
</dbReference>
<evidence type="ECO:0000313" key="12">
    <source>
        <dbReference type="Proteomes" id="UP000308489"/>
    </source>
</evidence>
<dbReference type="Proteomes" id="UP000308489">
    <property type="component" value="Chromosome 1"/>
</dbReference>